<dbReference type="PANTHER" id="PTHR48078:SF6">
    <property type="entry name" value="L-THREONINE DEHYDRATASE CATABOLIC TDCB"/>
    <property type="match status" value="1"/>
</dbReference>
<gene>
    <name evidence="5" type="ORF">TSOC_009825</name>
</gene>
<sequence length="240" mass="23772">MDTPATTEELLERLDANGWSTAAFRRTITAADVGLSPPPGQPDGGAPHALNAAPAAAAGCPAAPPRISDYVAREAALAYGRVRPFVRNTPLDASPWLSGLAPGAGCRASLKMESEQHTGAFKARGAVNKLLSLPPEVLSRGVYAASTGNHALAVLYACEAISASRTPPPSATAATAAGAAGAAAVGAGCGDGAAPVAATDGQAVEAGLEGVAAGGWPLRPLLYLPETASPYKVGAWGGGE</sequence>
<dbReference type="OrthoDB" id="4418812at2759"/>
<dbReference type="GO" id="GO:0004794">
    <property type="term" value="F:threonine deaminase activity"/>
    <property type="evidence" value="ECO:0007669"/>
    <property type="project" value="TreeGrafter"/>
</dbReference>
<keyword evidence="2" id="KW-0663">Pyridoxal phosphate</keyword>
<dbReference type="GO" id="GO:0030170">
    <property type="term" value="F:pyridoxal phosphate binding"/>
    <property type="evidence" value="ECO:0007669"/>
    <property type="project" value="InterPro"/>
</dbReference>
<dbReference type="GO" id="GO:0003941">
    <property type="term" value="F:L-serine ammonia-lyase activity"/>
    <property type="evidence" value="ECO:0007669"/>
    <property type="project" value="TreeGrafter"/>
</dbReference>
<accession>A0A2J7ZUX4</accession>
<comment type="cofactor">
    <cofactor evidence="1">
        <name>pyridoxal 5'-phosphate</name>
        <dbReference type="ChEBI" id="CHEBI:597326"/>
    </cofactor>
</comment>
<dbReference type="InterPro" id="IPR000634">
    <property type="entry name" value="Ser/Thr_deHydtase_PyrdxlP-BS"/>
</dbReference>
<evidence type="ECO:0000259" key="4">
    <source>
        <dbReference type="Pfam" id="PF00291"/>
    </source>
</evidence>
<organism evidence="5 6">
    <name type="scientific">Tetrabaena socialis</name>
    <dbReference type="NCBI Taxonomy" id="47790"/>
    <lineage>
        <taxon>Eukaryota</taxon>
        <taxon>Viridiplantae</taxon>
        <taxon>Chlorophyta</taxon>
        <taxon>core chlorophytes</taxon>
        <taxon>Chlorophyceae</taxon>
        <taxon>CS clade</taxon>
        <taxon>Chlamydomonadales</taxon>
        <taxon>Tetrabaenaceae</taxon>
        <taxon>Tetrabaena</taxon>
    </lineage>
</organism>
<dbReference type="InterPro" id="IPR050147">
    <property type="entry name" value="Ser/Thr_Dehydratase"/>
</dbReference>
<dbReference type="GO" id="GO:0009097">
    <property type="term" value="P:isoleucine biosynthetic process"/>
    <property type="evidence" value="ECO:0007669"/>
    <property type="project" value="TreeGrafter"/>
</dbReference>
<dbReference type="GO" id="GO:0006567">
    <property type="term" value="P:L-threonine catabolic process"/>
    <property type="evidence" value="ECO:0007669"/>
    <property type="project" value="TreeGrafter"/>
</dbReference>
<comment type="caution">
    <text evidence="5">The sequence shown here is derived from an EMBL/GenBank/DDBJ whole genome shotgun (WGS) entry which is preliminary data.</text>
</comment>
<evidence type="ECO:0000313" key="5">
    <source>
        <dbReference type="EMBL" id="PNH04059.1"/>
    </source>
</evidence>
<evidence type="ECO:0000313" key="6">
    <source>
        <dbReference type="Proteomes" id="UP000236333"/>
    </source>
</evidence>
<dbReference type="SUPFAM" id="SSF53686">
    <property type="entry name" value="Tryptophan synthase beta subunit-like PLP-dependent enzymes"/>
    <property type="match status" value="1"/>
</dbReference>
<dbReference type="AlphaFoldDB" id="A0A2J7ZUX4"/>
<dbReference type="GO" id="GO:0006565">
    <property type="term" value="P:L-serine catabolic process"/>
    <property type="evidence" value="ECO:0007669"/>
    <property type="project" value="TreeGrafter"/>
</dbReference>
<dbReference type="PROSITE" id="PS00165">
    <property type="entry name" value="DEHYDRATASE_SER_THR"/>
    <property type="match status" value="1"/>
</dbReference>
<keyword evidence="6" id="KW-1185">Reference proteome</keyword>
<feature type="domain" description="Tryptophan synthase beta chain-like PALP" evidence="4">
    <location>
        <begin position="83"/>
        <end position="160"/>
    </location>
</feature>
<dbReference type="Gene3D" id="3.40.50.1100">
    <property type="match status" value="2"/>
</dbReference>
<protein>
    <submittedName>
        <fullName evidence="5">Putative threonine dehydratase</fullName>
    </submittedName>
</protein>
<evidence type="ECO:0000256" key="2">
    <source>
        <dbReference type="ARBA" id="ARBA00022898"/>
    </source>
</evidence>
<name>A0A2J7ZUX4_9CHLO</name>
<dbReference type="Proteomes" id="UP000236333">
    <property type="component" value="Unassembled WGS sequence"/>
</dbReference>
<evidence type="ECO:0000256" key="1">
    <source>
        <dbReference type="ARBA" id="ARBA00001933"/>
    </source>
</evidence>
<dbReference type="EMBL" id="PGGS01000430">
    <property type="protein sequence ID" value="PNH04059.1"/>
    <property type="molecule type" value="Genomic_DNA"/>
</dbReference>
<dbReference type="InterPro" id="IPR036052">
    <property type="entry name" value="TrpB-like_PALP_sf"/>
</dbReference>
<dbReference type="PANTHER" id="PTHR48078">
    <property type="entry name" value="THREONINE DEHYDRATASE, MITOCHONDRIAL-RELATED"/>
    <property type="match status" value="1"/>
</dbReference>
<reference evidence="5 6" key="1">
    <citation type="journal article" date="2017" name="Mol. Biol. Evol.">
        <title>The 4-celled Tetrabaena socialis nuclear genome reveals the essential components for genetic control of cell number at the origin of multicellularity in the volvocine lineage.</title>
        <authorList>
            <person name="Featherston J."/>
            <person name="Arakaki Y."/>
            <person name="Hanschen E.R."/>
            <person name="Ferris P.J."/>
            <person name="Michod R.E."/>
            <person name="Olson B.J.S.C."/>
            <person name="Nozaki H."/>
            <person name="Durand P.M."/>
        </authorList>
    </citation>
    <scope>NUCLEOTIDE SEQUENCE [LARGE SCALE GENOMIC DNA]</scope>
    <source>
        <strain evidence="5 6">NIES-571</strain>
    </source>
</reference>
<evidence type="ECO:0000256" key="3">
    <source>
        <dbReference type="ARBA" id="ARBA00023239"/>
    </source>
</evidence>
<dbReference type="Pfam" id="PF00291">
    <property type="entry name" value="PALP"/>
    <property type="match status" value="1"/>
</dbReference>
<keyword evidence="3" id="KW-0456">Lyase</keyword>
<dbReference type="InterPro" id="IPR001926">
    <property type="entry name" value="TrpB-like_PALP"/>
</dbReference>
<proteinExistence type="predicted"/>